<accession>A0AA42J192</accession>
<evidence type="ECO:0000256" key="3">
    <source>
        <dbReference type="ARBA" id="ARBA00023274"/>
    </source>
</evidence>
<dbReference type="Gene3D" id="3.90.1180.10">
    <property type="entry name" value="Ribosomal protein L13"/>
    <property type="match status" value="1"/>
</dbReference>
<dbReference type="GO" id="GO:0017148">
    <property type="term" value="P:negative regulation of translation"/>
    <property type="evidence" value="ECO:0007669"/>
    <property type="project" value="TreeGrafter"/>
</dbReference>
<dbReference type="EMBL" id="JAQIFT010000046">
    <property type="protein sequence ID" value="MDA3732257.1"/>
    <property type="molecule type" value="Genomic_DNA"/>
</dbReference>
<dbReference type="PANTHER" id="PTHR11545">
    <property type="entry name" value="RIBOSOMAL PROTEIN L13"/>
    <property type="match status" value="1"/>
</dbReference>
<dbReference type="NCBIfam" id="TIGR01066">
    <property type="entry name" value="rplM_bact"/>
    <property type="match status" value="1"/>
</dbReference>
<dbReference type="CDD" id="cd00392">
    <property type="entry name" value="Ribosomal_L13"/>
    <property type="match status" value="1"/>
</dbReference>
<dbReference type="InterPro" id="IPR023563">
    <property type="entry name" value="Ribosomal_uL13_CS"/>
</dbReference>
<comment type="subunit">
    <text evidence="5">Part of the 50S ribosomal subunit.</text>
</comment>
<evidence type="ECO:0000256" key="5">
    <source>
        <dbReference type="HAMAP-Rule" id="MF_01366"/>
    </source>
</evidence>
<evidence type="ECO:0000256" key="4">
    <source>
        <dbReference type="ARBA" id="ARBA00035201"/>
    </source>
</evidence>
<sequence>MRTTYMANAQNVERNWYVIDAEGQTVGRLASQIAAVLRGKNKPTYTPHVDCGDHVIVINAEKVVFTGKKLDQKLYRRHSGYAGGLKETKARDMLNTHPERVIMYAVKGMLPKNSLGRQMLTKLRVYAGTEHNHEAQQPVELKFN</sequence>
<comment type="caution">
    <text evidence="8">The sequence shown here is derived from an EMBL/GenBank/DDBJ whole genome shotgun (WGS) entry which is preliminary data.</text>
</comment>
<name>A0AA42J192_9FIRM</name>
<evidence type="ECO:0000256" key="1">
    <source>
        <dbReference type="ARBA" id="ARBA00006227"/>
    </source>
</evidence>
<dbReference type="GO" id="GO:0006412">
    <property type="term" value="P:translation"/>
    <property type="evidence" value="ECO:0007669"/>
    <property type="project" value="UniProtKB-UniRule"/>
</dbReference>
<organism evidence="8 9">
    <name type="scientific">Holtiella tumoricola</name>
    <dbReference type="NCBI Taxonomy" id="3018743"/>
    <lineage>
        <taxon>Bacteria</taxon>
        <taxon>Bacillati</taxon>
        <taxon>Bacillota</taxon>
        <taxon>Clostridia</taxon>
        <taxon>Lachnospirales</taxon>
        <taxon>Cellulosilyticaceae</taxon>
        <taxon>Holtiella</taxon>
    </lineage>
</organism>
<evidence type="ECO:0000256" key="7">
    <source>
        <dbReference type="RuleBase" id="RU003878"/>
    </source>
</evidence>
<evidence type="ECO:0000256" key="2">
    <source>
        <dbReference type="ARBA" id="ARBA00022980"/>
    </source>
</evidence>
<dbReference type="SUPFAM" id="SSF52161">
    <property type="entry name" value="Ribosomal protein L13"/>
    <property type="match status" value="1"/>
</dbReference>
<keyword evidence="2 5" id="KW-0689">Ribosomal protein</keyword>
<keyword evidence="9" id="KW-1185">Reference proteome</keyword>
<dbReference type="Proteomes" id="UP001169242">
    <property type="component" value="Unassembled WGS sequence"/>
</dbReference>
<dbReference type="GO" id="GO:0003735">
    <property type="term" value="F:structural constituent of ribosome"/>
    <property type="evidence" value="ECO:0007669"/>
    <property type="project" value="InterPro"/>
</dbReference>
<dbReference type="InterPro" id="IPR005823">
    <property type="entry name" value="Ribosomal_uL13_bac-type"/>
</dbReference>
<dbReference type="AlphaFoldDB" id="A0AA42J192"/>
<dbReference type="FunFam" id="3.90.1180.10:FF:000001">
    <property type="entry name" value="50S ribosomal protein L13"/>
    <property type="match status" value="1"/>
</dbReference>
<dbReference type="InterPro" id="IPR036899">
    <property type="entry name" value="Ribosomal_uL13_sf"/>
</dbReference>
<keyword evidence="3 5" id="KW-0687">Ribonucleoprotein</keyword>
<dbReference type="RefSeq" id="WP_053983263.1">
    <property type="nucleotide sequence ID" value="NZ_JAQIFT010000046.1"/>
</dbReference>
<dbReference type="Pfam" id="PF00572">
    <property type="entry name" value="Ribosomal_L13"/>
    <property type="match status" value="1"/>
</dbReference>
<comment type="function">
    <text evidence="5 7">This protein is one of the early assembly proteins of the 50S ribosomal subunit, although it is not seen to bind rRNA by itself. It is important during the early stages of 50S assembly.</text>
</comment>
<dbReference type="PIRSF" id="PIRSF002181">
    <property type="entry name" value="Ribosomal_L13"/>
    <property type="match status" value="1"/>
</dbReference>
<reference evidence="8" key="1">
    <citation type="journal article" date="2023" name="Int. J. Syst. Evol. Microbiol.">
        <title>&lt;i&gt;Holtiella tumoricola&lt;/i&gt; gen. nov. sp. nov., isolated from a human clinical sample.</title>
        <authorList>
            <person name="Allen-Vercoe E."/>
            <person name="Daigneault M.C."/>
            <person name="Vancuren S.J."/>
            <person name="Cochrane K."/>
            <person name="O'Neal L.L."/>
            <person name="Sankaranarayanan K."/>
            <person name="Lawson P.A."/>
        </authorList>
    </citation>
    <scope>NUCLEOTIDE SEQUENCE</scope>
    <source>
        <strain evidence="8">CC70A</strain>
    </source>
</reference>
<evidence type="ECO:0000313" key="9">
    <source>
        <dbReference type="Proteomes" id="UP001169242"/>
    </source>
</evidence>
<dbReference type="GO" id="GO:0003729">
    <property type="term" value="F:mRNA binding"/>
    <property type="evidence" value="ECO:0007669"/>
    <property type="project" value="TreeGrafter"/>
</dbReference>
<gene>
    <name evidence="5 7 8" type="primary">rplM</name>
    <name evidence="8" type="ORF">PBV87_12250</name>
</gene>
<dbReference type="HAMAP" id="MF_01366">
    <property type="entry name" value="Ribosomal_uL13"/>
    <property type="match status" value="1"/>
</dbReference>
<protein>
    <recommendedName>
        <fullName evidence="4 5">Large ribosomal subunit protein uL13</fullName>
    </recommendedName>
</protein>
<proteinExistence type="inferred from homology"/>
<evidence type="ECO:0000256" key="6">
    <source>
        <dbReference type="RuleBase" id="RU003877"/>
    </source>
</evidence>
<evidence type="ECO:0000313" key="8">
    <source>
        <dbReference type="EMBL" id="MDA3732257.1"/>
    </source>
</evidence>
<dbReference type="PROSITE" id="PS00783">
    <property type="entry name" value="RIBOSOMAL_L13"/>
    <property type="match status" value="1"/>
</dbReference>
<comment type="similarity">
    <text evidence="1 5 6">Belongs to the universal ribosomal protein uL13 family.</text>
</comment>
<dbReference type="InterPro" id="IPR005822">
    <property type="entry name" value="Ribosomal_uL13"/>
</dbReference>
<dbReference type="GO" id="GO:0022625">
    <property type="term" value="C:cytosolic large ribosomal subunit"/>
    <property type="evidence" value="ECO:0007669"/>
    <property type="project" value="TreeGrafter"/>
</dbReference>
<dbReference type="PANTHER" id="PTHR11545:SF2">
    <property type="entry name" value="LARGE RIBOSOMAL SUBUNIT PROTEIN UL13M"/>
    <property type="match status" value="1"/>
</dbReference>